<evidence type="ECO:0000313" key="1">
    <source>
        <dbReference type="EMBL" id="CAJ2653895.1"/>
    </source>
</evidence>
<sequence length="259" mass="27911">MEHKTLHLNLKSAKDLKNVNLFVKSEVYAVVSISGDPLHNQKAKTPVDREGGTNPSWNFSVELTFNESLARQNRLTLQIKLRCLRNLAVDKDIGSVQIPLGDILNEIGDGKSFQHVSYQVKKPSGRPKGAFNFAYKFTAPVKSKVELGYTAPAVGSTSAPNYPAAYVAPPQQEYAAGYGYPQAYSGYPQTQVGYGYPPQSGYGYPPPQQNGYGYPPQQAIPVQKPGKSNFGMGMGAGLIGGALGGLLIGDMISDDVFGF</sequence>
<comment type="caution">
    <text evidence="1">The sequence shown here is derived from an EMBL/GenBank/DDBJ whole genome shotgun (WGS) entry which is preliminary data.</text>
</comment>
<protein>
    <submittedName>
        <fullName evidence="1">Uncharacterized protein</fullName>
    </submittedName>
</protein>
<dbReference type="Proteomes" id="UP001177021">
    <property type="component" value="Unassembled WGS sequence"/>
</dbReference>
<keyword evidence="2" id="KW-1185">Reference proteome</keyword>
<name>A0ACB0K9A6_TRIPR</name>
<gene>
    <name evidence="1" type="ORF">MILVUS5_LOCUS21157</name>
</gene>
<reference evidence="1" key="1">
    <citation type="submission" date="2023-10" db="EMBL/GenBank/DDBJ databases">
        <authorList>
            <person name="Rodriguez Cubillos JULIANA M."/>
            <person name="De Vega J."/>
        </authorList>
    </citation>
    <scope>NUCLEOTIDE SEQUENCE</scope>
</reference>
<accession>A0ACB0K9A6</accession>
<proteinExistence type="predicted"/>
<organism evidence="1 2">
    <name type="scientific">Trifolium pratense</name>
    <name type="common">Red clover</name>
    <dbReference type="NCBI Taxonomy" id="57577"/>
    <lineage>
        <taxon>Eukaryota</taxon>
        <taxon>Viridiplantae</taxon>
        <taxon>Streptophyta</taxon>
        <taxon>Embryophyta</taxon>
        <taxon>Tracheophyta</taxon>
        <taxon>Spermatophyta</taxon>
        <taxon>Magnoliopsida</taxon>
        <taxon>eudicotyledons</taxon>
        <taxon>Gunneridae</taxon>
        <taxon>Pentapetalae</taxon>
        <taxon>rosids</taxon>
        <taxon>fabids</taxon>
        <taxon>Fabales</taxon>
        <taxon>Fabaceae</taxon>
        <taxon>Papilionoideae</taxon>
        <taxon>50 kb inversion clade</taxon>
        <taxon>NPAAA clade</taxon>
        <taxon>Hologalegina</taxon>
        <taxon>IRL clade</taxon>
        <taxon>Trifolieae</taxon>
        <taxon>Trifolium</taxon>
    </lineage>
</organism>
<evidence type="ECO:0000313" key="2">
    <source>
        <dbReference type="Proteomes" id="UP001177021"/>
    </source>
</evidence>
<dbReference type="EMBL" id="CASHSV030000206">
    <property type="protein sequence ID" value="CAJ2653895.1"/>
    <property type="molecule type" value="Genomic_DNA"/>
</dbReference>